<dbReference type="InterPro" id="IPR029056">
    <property type="entry name" value="Ribokinase-like"/>
</dbReference>
<dbReference type="InterPro" id="IPR011611">
    <property type="entry name" value="PfkB_dom"/>
</dbReference>
<name>A0A4U9DAJ6_RAOTE</name>
<evidence type="ECO:0000313" key="2">
    <source>
        <dbReference type="EMBL" id="VTN14741.1"/>
    </source>
</evidence>
<dbReference type="Pfam" id="PF00294">
    <property type="entry name" value="PfkB"/>
    <property type="match status" value="1"/>
</dbReference>
<protein>
    <submittedName>
        <fullName evidence="2">Aminoimidazole riboside kinase</fullName>
    </submittedName>
</protein>
<organism evidence="2 3">
    <name type="scientific">Raoultella terrigena</name>
    <name type="common">Klebsiella terrigena</name>
    <dbReference type="NCBI Taxonomy" id="577"/>
    <lineage>
        <taxon>Bacteria</taxon>
        <taxon>Pseudomonadati</taxon>
        <taxon>Pseudomonadota</taxon>
        <taxon>Gammaproteobacteria</taxon>
        <taxon>Enterobacterales</taxon>
        <taxon>Enterobacteriaceae</taxon>
        <taxon>Klebsiella/Raoultella group</taxon>
        <taxon>Raoultella</taxon>
    </lineage>
</organism>
<accession>A0A4U9DAJ6</accession>
<feature type="domain" description="Carbohydrate kinase PfkB" evidence="1">
    <location>
        <begin position="3"/>
        <end position="97"/>
    </location>
</feature>
<dbReference type="SUPFAM" id="SSF53613">
    <property type="entry name" value="Ribokinase-like"/>
    <property type="match status" value="1"/>
</dbReference>
<gene>
    <name evidence="2" type="ORF">NCTC9185_06809</name>
</gene>
<keyword evidence="2" id="KW-0418">Kinase</keyword>
<dbReference type="Proteomes" id="UP000339249">
    <property type="component" value="Unassembled WGS sequence"/>
</dbReference>
<keyword evidence="2" id="KW-0808">Transferase</keyword>
<evidence type="ECO:0000313" key="3">
    <source>
        <dbReference type="Proteomes" id="UP000339249"/>
    </source>
</evidence>
<proteinExistence type="predicted"/>
<dbReference type="GO" id="GO:0016301">
    <property type="term" value="F:kinase activity"/>
    <property type="evidence" value="ECO:0007669"/>
    <property type="project" value="UniProtKB-KW"/>
</dbReference>
<reference evidence="2 3" key="1">
    <citation type="submission" date="2019-04" db="EMBL/GenBank/DDBJ databases">
        <authorList>
            <consortium name="Pathogen Informatics"/>
        </authorList>
    </citation>
    <scope>NUCLEOTIDE SEQUENCE [LARGE SCALE GENOMIC DNA]</scope>
    <source>
        <strain evidence="2 3">NCTC9185</strain>
    </source>
</reference>
<dbReference type="AlphaFoldDB" id="A0A4U9DAJ6"/>
<sequence length="151" mass="16520">MEQIKSVGGWVSFDPNIREDLWQDPALLQACLDRALSLANVVKLSEEELVFISGSSDLAQGIAILSQRYRPELLLVTQGKAGVLAAFQQQTIHFAAKPVSASIPPARAMPSSPGCSPASPPTACRPTWHRWSPRCSWRKPAARWRPPPKAP</sequence>
<evidence type="ECO:0000259" key="1">
    <source>
        <dbReference type="Pfam" id="PF00294"/>
    </source>
</evidence>
<dbReference type="EMBL" id="CABDVU010000001">
    <property type="protein sequence ID" value="VTN14741.1"/>
    <property type="molecule type" value="Genomic_DNA"/>
</dbReference>
<dbReference type="Gene3D" id="3.40.1190.20">
    <property type="match status" value="1"/>
</dbReference>